<dbReference type="Gene3D" id="1.20.1560.10">
    <property type="entry name" value="ABC transporter type 1, transmembrane domain"/>
    <property type="match status" value="2"/>
</dbReference>
<feature type="transmembrane region" description="Helical" evidence="8">
    <location>
        <begin position="891"/>
        <end position="912"/>
    </location>
</feature>
<dbReference type="EMBL" id="JAPDRL010000051">
    <property type="protein sequence ID" value="KAJ9662214.1"/>
    <property type="molecule type" value="Genomic_DNA"/>
</dbReference>
<evidence type="ECO:0000259" key="9">
    <source>
        <dbReference type="PROSITE" id="PS50893"/>
    </source>
</evidence>
<dbReference type="CDD" id="cd18578">
    <property type="entry name" value="ABC_6TM_Pgp_ABCB1_D2_like"/>
    <property type="match status" value="1"/>
</dbReference>
<proteinExistence type="predicted"/>
<feature type="domain" description="ABC transporter" evidence="9">
    <location>
        <begin position="434"/>
        <end position="679"/>
    </location>
</feature>
<dbReference type="PROSITE" id="PS50929">
    <property type="entry name" value="ABC_TM1F"/>
    <property type="match status" value="2"/>
</dbReference>
<dbReference type="InterPro" id="IPR036640">
    <property type="entry name" value="ABC1_TM_sf"/>
</dbReference>
<feature type="transmembrane region" description="Helical" evidence="8">
    <location>
        <begin position="746"/>
        <end position="768"/>
    </location>
</feature>
<dbReference type="PROSITE" id="PS00211">
    <property type="entry name" value="ABC_TRANSPORTER_1"/>
    <property type="match status" value="2"/>
</dbReference>
<sequence length="1332" mass="143119">MPVAVVEEGPVRKDLIAPATLLPGRPELGTRLSSSHLAVGDPDGDRHSKAGSQWRRDTELVSLSTAQNRVWHNHLSNVPRKALRQVLGLNPFKTSYITLYRPLKDFQSRMILLAGVILAVAAGVPLPIIGVIFGRIIDSFPPSEAELETRIGQLLGVAAAYFVITWGWAVCWGIIGERVSRGLRESLVERALGMELAYFDTEAPDMTNILTEKTQTIQLGTSEKVGLFIQSISYFVAAFTVGFILNATLTGILFVAVIPAMAMIVYLGTKTVSKFSKRAADLSEEAANLAESAIKGVQVVQAFGVLDKMTDDHLALLRRAVRVGVKKSIAGALMLGSVYFVAYAANALAFWEGRRLYEGAEGTSGGAGTIYAVVFLILDASFVVGQFGPFIQTFALAASAGEKIFEVLDHAESHINVYSDEGEEASTDTFKGEIRFQDVTFVYPARSNARVLEGLNLKFKAGRVNGLVGASGSGKSTIAALLLRFYDPSSGRVTIGGTDIRTFNVGSWRRQIALVDQNPVLFSGTILDNIRHGLGDNHGLSEQEVIRRCGKAAADANCDFISALPDELSTAVGGSGNTQLSGGQKQRLALARALVGEPSVLVLDEYTSAMDATSETLVLDALRRAAAVSTRTTIIIAHRLATIKEADKIMVMGEGTLLEEGTHDSLLELDGVYKQLVDAQSFAKSDSESESRTSAKSSSPEDSLKKPTPLGTSSSNVASEHSPAEPLSVSTLVRRCFALSRSERPFISLGILASMVSGAIIMGEAVVFGNLVHILNEESDSEGLARRANFFCLMFFVLSLIALVAYSATGSLFGVVSEWLILRVKATSLRTILQQDVEWFSEPSRSLHALMSSLSMDVGHLSGMSGIIIGTFFSVATSIIGGIVLAHIVAWKIAVVLLAAVPVMLLAGFLRLRVLSKAEERHETAYNEAAALASEACASIRTVAALGRESDVLRLYKEAIQEPYEQSLKFTIMSNVLLAFSLSITYFVYALAYWWGAKQVRNGNYTTLQFFVVLPALLFSAQAAGQMFSLAPELTRAKSAARSVFKLHDQRPSIITDSTSALTSVVSDSAELQEKGSDLEKPLPSKGQVDFKAVSLTYPSRPDAPALKEVTCSIQPGEFVAFVGRSGAGKTSSISLIERFFDPTGGAVLVNGKDIRDMPVEEHRARIGLVEQEPHLFPGSVLFNVNLGARPGREASHEEVVNVCKKCGIHDFIMGLPEGYNTECGKNGSMLSGGQRQRIAIARALIRDPEILLLDEATSQLDATSEMKVRNAIAAASSGRTTIVVAHRLASVQSADRIYVFDDGTIVEQGTHDDLVALGGIYAGMVGAQELG</sequence>
<dbReference type="Pfam" id="PF00664">
    <property type="entry name" value="ABC_membrane"/>
    <property type="match status" value="2"/>
</dbReference>
<dbReference type="SMART" id="SM00382">
    <property type="entry name" value="AAA"/>
    <property type="match status" value="2"/>
</dbReference>
<dbReference type="Pfam" id="PF00005">
    <property type="entry name" value="ABC_tran"/>
    <property type="match status" value="2"/>
</dbReference>
<evidence type="ECO:0000256" key="5">
    <source>
        <dbReference type="ARBA" id="ARBA00022989"/>
    </source>
</evidence>
<dbReference type="PANTHER" id="PTHR43394">
    <property type="entry name" value="ATP-DEPENDENT PERMEASE MDL1, MITOCHONDRIAL"/>
    <property type="match status" value="1"/>
</dbReference>
<feature type="domain" description="ABC transmembrane type-1" evidence="10">
    <location>
        <begin position="113"/>
        <end position="396"/>
    </location>
</feature>
<evidence type="ECO:0000256" key="3">
    <source>
        <dbReference type="ARBA" id="ARBA00022741"/>
    </source>
</evidence>
<evidence type="ECO:0000256" key="8">
    <source>
        <dbReference type="SAM" id="Phobius"/>
    </source>
</evidence>
<feature type="transmembrane region" description="Helical" evidence="8">
    <location>
        <begin position="976"/>
        <end position="996"/>
    </location>
</feature>
<evidence type="ECO:0000313" key="12">
    <source>
        <dbReference type="Proteomes" id="UP001172684"/>
    </source>
</evidence>
<keyword evidence="12" id="KW-1185">Reference proteome</keyword>
<feature type="compositionally biased region" description="Basic and acidic residues" evidence="7">
    <location>
        <begin position="43"/>
        <end position="53"/>
    </location>
</feature>
<dbReference type="PANTHER" id="PTHR43394:SF1">
    <property type="entry name" value="ATP-BINDING CASSETTE SUB-FAMILY B MEMBER 10, MITOCHONDRIAL"/>
    <property type="match status" value="1"/>
</dbReference>
<dbReference type="SUPFAM" id="SSF52540">
    <property type="entry name" value="P-loop containing nucleoside triphosphate hydrolases"/>
    <property type="match status" value="2"/>
</dbReference>
<dbReference type="InterPro" id="IPR017871">
    <property type="entry name" value="ABC_transporter-like_CS"/>
</dbReference>
<dbReference type="CDD" id="cd03249">
    <property type="entry name" value="ABC_MTABC3_MDL1_MDL2"/>
    <property type="match status" value="1"/>
</dbReference>
<dbReference type="Proteomes" id="UP001172684">
    <property type="component" value="Unassembled WGS sequence"/>
</dbReference>
<comment type="subcellular location">
    <subcellularLocation>
        <location evidence="1">Membrane</location>
        <topology evidence="1">Multi-pass membrane protein</topology>
    </subcellularLocation>
</comment>
<keyword evidence="2 8" id="KW-0812">Transmembrane</keyword>
<dbReference type="InterPro" id="IPR011527">
    <property type="entry name" value="ABC1_TM_dom"/>
</dbReference>
<evidence type="ECO:0000256" key="6">
    <source>
        <dbReference type="ARBA" id="ARBA00023136"/>
    </source>
</evidence>
<feature type="domain" description="ABC transporter" evidence="9">
    <location>
        <begin position="1089"/>
        <end position="1328"/>
    </location>
</feature>
<organism evidence="11 12">
    <name type="scientific">Coniosporium apollinis</name>
    <dbReference type="NCBI Taxonomy" id="61459"/>
    <lineage>
        <taxon>Eukaryota</taxon>
        <taxon>Fungi</taxon>
        <taxon>Dikarya</taxon>
        <taxon>Ascomycota</taxon>
        <taxon>Pezizomycotina</taxon>
        <taxon>Dothideomycetes</taxon>
        <taxon>Dothideomycetes incertae sedis</taxon>
        <taxon>Coniosporium</taxon>
    </lineage>
</organism>
<reference evidence="11" key="1">
    <citation type="submission" date="2022-10" db="EMBL/GenBank/DDBJ databases">
        <title>Culturing micro-colonial fungi from biological soil crusts in the Mojave desert and describing Neophaeococcomyces mojavensis, and introducing the new genera and species Taxawa tesnikishii.</title>
        <authorList>
            <person name="Kurbessoian T."/>
            <person name="Stajich J.E."/>
        </authorList>
    </citation>
    <scope>NUCLEOTIDE SEQUENCE</scope>
    <source>
        <strain evidence="11">TK_1</strain>
    </source>
</reference>
<evidence type="ECO:0000259" key="10">
    <source>
        <dbReference type="PROSITE" id="PS50929"/>
    </source>
</evidence>
<feature type="compositionally biased region" description="Polar residues" evidence="7">
    <location>
        <begin position="710"/>
        <end position="719"/>
    </location>
</feature>
<feature type="transmembrane region" description="Helical" evidence="8">
    <location>
        <begin position="1008"/>
        <end position="1028"/>
    </location>
</feature>
<dbReference type="SUPFAM" id="SSF90123">
    <property type="entry name" value="ABC transporter transmembrane region"/>
    <property type="match status" value="2"/>
</dbReference>
<feature type="transmembrane region" description="Helical" evidence="8">
    <location>
        <begin position="111"/>
        <end position="134"/>
    </location>
</feature>
<dbReference type="PROSITE" id="PS50893">
    <property type="entry name" value="ABC_TRANSPORTER_2"/>
    <property type="match status" value="2"/>
</dbReference>
<evidence type="ECO:0000256" key="4">
    <source>
        <dbReference type="ARBA" id="ARBA00022840"/>
    </source>
</evidence>
<dbReference type="InterPro" id="IPR027417">
    <property type="entry name" value="P-loop_NTPase"/>
</dbReference>
<evidence type="ECO:0008006" key="13">
    <source>
        <dbReference type="Google" id="ProtNLM"/>
    </source>
</evidence>
<feature type="region of interest" description="Disordered" evidence="7">
    <location>
        <begin position="684"/>
        <end position="722"/>
    </location>
</feature>
<dbReference type="InterPro" id="IPR003593">
    <property type="entry name" value="AAA+_ATPase"/>
</dbReference>
<keyword evidence="4" id="KW-0067">ATP-binding</keyword>
<keyword evidence="3" id="KW-0547">Nucleotide-binding</keyword>
<feature type="region of interest" description="Disordered" evidence="7">
    <location>
        <begin position="32"/>
        <end position="53"/>
    </location>
</feature>
<dbReference type="InterPro" id="IPR039421">
    <property type="entry name" value="Type_1_exporter"/>
</dbReference>
<evidence type="ECO:0000313" key="11">
    <source>
        <dbReference type="EMBL" id="KAJ9662214.1"/>
    </source>
</evidence>
<accession>A0ABQ9NMY7</accession>
<feature type="transmembrane region" description="Helical" evidence="8">
    <location>
        <begin position="788"/>
        <end position="821"/>
    </location>
</feature>
<feature type="transmembrane region" description="Helical" evidence="8">
    <location>
        <begin position="328"/>
        <end position="350"/>
    </location>
</feature>
<evidence type="ECO:0000256" key="7">
    <source>
        <dbReference type="SAM" id="MobiDB-lite"/>
    </source>
</evidence>
<keyword evidence="5 8" id="KW-1133">Transmembrane helix</keyword>
<feature type="transmembrane region" description="Helical" evidence="8">
    <location>
        <begin position="861"/>
        <end position="885"/>
    </location>
</feature>
<protein>
    <recommendedName>
        <fullName evidence="13">Leptomycin B resistance protein pmd1</fullName>
    </recommendedName>
</protein>
<feature type="transmembrane region" description="Helical" evidence="8">
    <location>
        <begin position="225"/>
        <end position="245"/>
    </location>
</feature>
<dbReference type="InterPro" id="IPR003439">
    <property type="entry name" value="ABC_transporter-like_ATP-bd"/>
</dbReference>
<feature type="transmembrane region" description="Helical" evidence="8">
    <location>
        <begin position="154"/>
        <end position="175"/>
    </location>
</feature>
<dbReference type="Gene3D" id="3.40.50.300">
    <property type="entry name" value="P-loop containing nucleotide triphosphate hydrolases"/>
    <property type="match status" value="2"/>
</dbReference>
<name>A0ABQ9NMY7_9PEZI</name>
<keyword evidence="6 8" id="KW-0472">Membrane</keyword>
<feature type="transmembrane region" description="Helical" evidence="8">
    <location>
        <begin position="251"/>
        <end position="269"/>
    </location>
</feature>
<comment type="caution">
    <text evidence="11">The sequence shown here is derived from an EMBL/GenBank/DDBJ whole genome shotgun (WGS) entry which is preliminary data.</text>
</comment>
<evidence type="ECO:0000256" key="1">
    <source>
        <dbReference type="ARBA" id="ARBA00004141"/>
    </source>
</evidence>
<evidence type="ECO:0000256" key="2">
    <source>
        <dbReference type="ARBA" id="ARBA00022692"/>
    </source>
</evidence>
<feature type="domain" description="ABC transmembrane type-1" evidence="10">
    <location>
        <begin position="749"/>
        <end position="1036"/>
    </location>
</feature>
<gene>
    <name evidence="11" type="ORF">H2201_006144</name>
</gene>
<dbReference type="CDD" id="cd18577">
    <property type="entry name" value="ABC_6TM_Pgp_ABCB1_D1_like"/>
    <property type="match status" value="1"/>
</dbReference>